<dbReference type="Pfam" id="PF08241">
    <property type="entry name" value="Methyltransf_11"/>
    <property type="match status" value="1"/>
</dbReference>
<comment type="caution">
    <text evidence="10">The sequence shown here is derived from an EMBL/GenBank/DDBJ whole genome shotgun (WGS) entry which is preliminary data.</text>
</comment>
<name>A0A087MGP1_9GAMM</name>
<accession>A0A087MGP1</accession>
<evidence type="ECO:0000256" key="6">
    <source>
        <dbReference type="ARBA" id="ARBA00022691"/>
    </source>
</evidence>
<evidence type="ECO:0000313" key="10">
    <source>
        <dbReference type="EMBL" id="KFL36044.1"/>
    </source>
</evidence>
<dbReference type="NCBIfam" id="TIGR02072">
    <property type="entry name" value="BioC"/>
    <property type="match status" value="1"/>
</dbReference>
<keyword evidence="7 8" id="KW-0093">Biotin biosynthesis</keyword>
<dbReference type="InterPro" id="IPR011814">
    <property type="entry name" value="BioC"/>
</dbReference>
<evidence type="ECO:0000259" key="9">
    <source>
        <dbReference type="Pfam" id="PF08241"/>
    </source>
</evidence>
<evidence type="ECO:0000256" key="5">
    <source>
        <dbReference type="ARBA" id="ARBA00022679"/>
    </source>
</evidence>
<dbReference type="EMBL" id="AVCJ01000034">
    <property type="protein sequence ID" value="KFL36044.1"/>
    <property type="molecule type" value="Genomic_DNA"/>
</dbReference>
<evidence type="ECO:0000256" key="7">
    <source>
        <dbReference type="ARBA" id="ARBA00022756"/>
    </source>
</evidence>
<dbReference type="GO" id="GO:0010340">
    <property type="term" value="F:carboxyl-O-methyltransferase activity"/>
    <property type="evidence" value="ECO:0007669"/>
    <property type="project" value="UniProtKB-UniRule"/>
</dbReference>
<proteinExistence type="inferred from homology"/>
<dbReference type="HAMAP" id="MF_00835">
    <property type="entry name" value="BioC"/>
    <property type="match status" value="1"/>
</dbReference>
<dbReference type="InterPro" id="IPR029063">
    <property type="entry name" value="SAM-dependent_MTases_sf"/>
</dbReference>
<dbReference type="GO" id="GO:0008757">
    <property type="term" value="F:S-adenosylmethionine-dependent methyltransferase activity"/>
    <property type="evidence" value="ECO:0007669"/>
    <property type="project" value="InterPro"/>
</dbReference>
<dbReference type="GO" id="GO:0102130">
    <property type="term" value="F:malonyl-CoA methyltransferase activity"/>
    <property type="evidence" value="ECO:0007669"/>
    <property type="project" value="UniProtKB-EC"/>
</dbReference>
<dbReference type="InterPro" id="IPR050602">
    <property type="entry name" value="Malonyl-ACP_OMT"/>
</dbReference>
<evidence type="ECO:0000256" key="4">
    <source>
        <dbReference type="ARBA" id="ARBA00022603"/>
    </source>
</evidence>
<keyword evidence="6 8" id="KW-0949">S-adenosyl-L-methionine</keyword>
<dbReference type="UniPathway" id="UPA00078"/>
<dbReference type="Proteomes" id="UP000029085">
    <property type="component" value="Unassembled WGS sequence"/>
</dbReference>
<comment type="similarity">
    <text evidence="8">Belongs to the methyltransferase superfamily.</text>
</comment>
<dbReference type="Gene3D" id="3.40.50.150">
    <property type="entry name" value="Vaccinia Virus protein VP39"/>
    <property type="match status" value="1"/>
</dbReference>
<dbReference type="GO" id="GO:0009102">
    <property type="term" value="P:biotin biosynthetic process"/>
    <property type="evidence" value="ECO:0007669"/>
    <property type="project" value="UniProtKB-UniRule"/>
</dbReference>
<evidence type="ECO:0000313" key="11">
    <source>
        <dbReference type="Proteomes" id="UP000029085"/>
    </source>
</evidence>
<keyword evidence="4 8" id="KW-0489">Methyltransferase</keyword>
<dbReference type="PANTHER" id="PTHR13090:SF1">
    <property type="entry name" value="ARGININE-HYDROXYLASE NDUFAF5, MITOCHONDRIAL"/>
    <property type="match status" value="1"/>
</dbReference>
<evidence type="ECO:0000256" key="1">
    <source>
        <dbReference type="ARBA" id="ARBA00000852"/>
    </source>
</evidence>
<sequence length="294" mass="32609">MPAVSELFDRRHLRRAFGRAAPNYAAVAALQREVEARLLEQLDYLDDRQPARIIDLGCGPGRAAGAMKKRWTGAEVIAIDAALPMLREVPRHTRFWRPVRRICADVAALPLADQSADVLFSSLCLQWVEDLPAVLAEFRRVLRPDGLLLFSTFGPGTLVELREAYESVGEVPPLSPFAAIQQVGDALLASGFKDPVIDRDRYTLTYPDLRALMRELRAIGAGDARHDRPRGLGGRRRLQQVTAAYETLRHDGVLPSSWEVITAQAWGPAPGAPRRLAGADLASFPADRIPRRRR</sequence>
<comment type="pathway">
    <text evidence="2 8">Cofactor biosynthesis; biotin biosynthesis.</text>
</comment>
<dbReference type="AlphaFoldDB" id="A0A087MGP1"/>
<dbReference type="SUPFAM" id="SSF53335">
    <property type="entry name" value="S-adenosyl-L-methionine-dependent methyltransferases"/>
    <property type="match status" value="1"/>
</dbReference>
<dbReference type="STRING" id="1121014.N788_05730"/>
<dbReference type="InterPro" id="IPR013216">
    <property type="entry name" value="Methyltransf_11"/>
</dbReference>
<dbReference type="EC" id="2.1.1.197" evidence="3 8"/>
<dbReference type="CDD" id="cd02440">
    <property type="entry name" value="AdoMet_MTases"/>
    <property type="match status" value="1"/>
</dbReference>
<protein>
    <recommendedName>
        <fullName evidence="3 8">Malonyl-[acyl-carrier protein] O-methyltransferase</fullName>
        <shortName evidence="8">Malonyl-ACP O-methyltransferase</shortName>
        <ecNumber evidence="3 8">2.1.1.197</ecNumber>
    </recommendedName>
    <alternativeName>
        <fullName evidence="8">Biotin synthesis protein BioC</fullName>
    </alternativeName>
</protein>
<reference evidence="10 11" key="2">
    <citation type="journal article" date="2015" name="Stand. Genomic Sci.">
        <title>High quality draft genomic sequence of Arenimonas donghaensis DSM 18148(T).</title>
        <authorList>
            <person name="Chen F."/>
            <person name="Wang H."/>
            <person name="Cao Y."/>
            <person name="Li X."/>
            <person name="Wang G."/>
        </authorList>
    </citation>
    <scope>NUCLEOTIDE SEQUENCE [LARGE SCALE GENOMIC DNA]</scope>
    <source>
        <strain evidence="10 11">HO3-R19</strain>
    </source>
</reference>
<organism evidence="10 11">
    <name type="scientific">Arenimonas donghaensis DSM 18148 = HO3-R19</name>
    <dbReference type="NCBI Taxonomy" id="1121014"/>
    <lineage>
        <taxon>Bacteria</taxon>
        <taxon>Pseudomonadati</taxon>
        <taxon>Pseudomonadota</taxon>
        <taxon>Gammaproteobacteria</taxon>
        <taxon>Lysobacterales</taxon>
        <taxon>Lysobacteraceae</taxon>
        <taxon>Arenimonas</taxon>
    </lineage>
</organism>
<gene>
    <name evidence="8" type="primary">bioC</name>
    <name evidence="10" type="ORF">N788_05730</name>
</gene>
<feature type="domain" description="Methyltransferase type 11" evidence="9">
    <location>
        <begin position="55"/>
        <end position="150"/>
    </location>
</feature>
<evidence type="ECO:0000256" key="2">
    <source>
        <dbReference type="ARBA" id="ARBA00004746"/>
    </source>
</evidence>
<dbReference type="PANTHER" id="PTHR13090">
    <property type="entry name" value="ARGININE-HYDROXYLASE NDUFAF5, MITOCHONDRIAL"/>
    <property type="match status" value="1"/>
</dbReference>
<comment type="function">
    <text evidence="8">Converts the free carboxyl group of a malonyl-thioester to its methyl ester by transfer of a methyl group from S-adenosyl-L-methionine (SAM). It allows to synthesize pimeloyl-ACP via the fatty acid synthetic pathway.</text>
</comment>
<keyword evidence="5 8" id="KW-0808">Transferase</keyword>
<keyword evidence="11" id="KW-1185">Reference proteome</keyword>
<dbReference type="GO" id="GO:0032259">
    <property type="term" value="P:methylation"/>
    <property type="evidence" value="ECO:0007669"/>
    <property type="project" value="UniProtKB-KW"/>
</dbReference>
<comment type="catalytic activity">
    <reaction evidence="1 8">
        <text>malonyl-[ACP] + S-adenosyl-L-methionine = malonyl-[ACP] methyl ester + S-adenosyl-L-homocysteine</text>
        <dbReference type="Rhea" id="RHEA:17105"/>
        <dbReference type="Rhea" id="RHEA-COMP:9623"/>
        <dbReference type="Rhea" id="RHEA-COMP:9954"/>
        <dbReference type="ChEBI" id="CHEBI:57856"/>
        <dbReference type="ChEBI" id="CHEBI:59789"/>
        <dbReference type="ChEBI" id="CHEBI:78449"/>
        <dbReference type="ChEBI" id="CHEBI:78845"/>
        <dbReference type="EC" id="2.1.1.197"/>
    </reaction>
</comment>
<dbReference type="PATRIC" id="fig|1121014.3.peg.2051"/>
<evidence type="ECO:0000256" key="3">
    <source>
        <dbReference type="ARBA" id="ARBA00012327"/>
    </source>
</evidence>
<reference evidence="11" key="1">
    <citation type="submission" date="2013-08" db="EMBL/GenBank/DDBJ databases">
        <title>Genome sequencing of Arenimonas donghaensis.</title>
        <authorList>
            <person name="Chen F."/>
            <person name="Wang G."/>
        </authorList>
    </citation>
    <scope>NUCLEOTIDE SEQUENCE [LARGE SCALE GENOMIC DNA]</scope>
    <source>
        <strain evidence="11">HO3-R19</strain>
    </source>
</reference>
<evidence type="ECO:0000256" key="8">
    <source>
        <dbReference type="HAMAP-Rule" id="MF_00835"/>
    </source>
</evidence>